<accession>A0A1M7FKK7</accession>
<proteinExistence type="predicted"/>
<organism evidence="3 4">
    <name type="scientific">Chitinophaga jiangningensis</name>
    <dbReference type="NCBI Taxonomy" id="1419482"/>
    <lineage>
        <taxon>Bacteria</taxon>
        <taxon>Pseudomonadati</taxon>
        <taxon>Bacteroidota</taxon>
        <taxon>Chitinophagia</taxon>
        <taxon>Chitinophagales</taxon>
        <taxon>Chitinophagaceae</taxon>
        <taxon>Chitinophaga</taxon>
    </lineage>
</organism>
<protein>
    <submittedName>
        <fullName evidence="3">Uncharacterized protein</fullName>
    </submittedName>
</protein>
<evidence type="ECO:0000256" key="2">
    <source>
        <dbReference type="SAM" id="SignalP"/>
    </source>
</evidence>
<dbReference type="EMBL" id="FRBL01000006">
    <property type="protein sequence ID" value="SHM04601.1"/>
    <property type="molecule type" value="Genomic_DNA"/>
</dbReference>
<dbReference type="RefSeq" id="WP_073083161.1">
    <property type="nucleotide sequence ID" value="NZ_FRBL01000006.1"/>
</dbReference>
<feature type="chain" id="PRO_5012658255" evidence="2">
    <location>
        <begin position="21"/>
        <end position="123"/>
    </location>
</feature>
<keyword evidence="4" id="KW-1185">Reference proteome</keyword>
<sequence>MKRLLTLLIISCTVATAAHAQDAKEGQSLKQRLFPTMKQDIDAINQRSAVNDKLPVTPSNKRTKEVIFTDYKPAATTAPAAATARSKSNAGTLPSDKAPVHSIDSTPAKIYIPHQGEEAPKKN</sequence>
<keyword evidence="2" id="KW-0732">Signal</keyword>
<dbReference type="STRING" id="1419482.SAMN05444266_106180"/>
<evidence type="ECO:0000313" key="4">
    <source>
        <dbReference type="Proteomes" id="UP000184420"/>
    </source>
</evidence>
<name>A0A1M7FKK7_9BACT</name>
<dbReference type="AlphaFoldDB" id="A0A1M7FKK7"/>
<feature type="region of interest" description="Disordered" evidence="1">
    <location>
        <begin position="78"/>
        <end position="123"/>
    </location>
</feature>
<evidence type="ECO:0000313" key="3">
    <source>
        <dbReference type="EMBL" id="SHM04601.1"/>
    </source>
</evidence>
<dbReference type="Proteomes" id="UP000184420">
    <property type="component" value="Unassembled WGS sequence"/>
</dbReference>
<evidence type="ECO:0000256" key="1">
    <source>
        <dbReference type="SAM" id="MobiDB-lite"/>
    </source>
</evidence>
<reference evidence="3 4" key="1">
    <citation type="submission" date="2016-11" db="EMBL/GenBank/DDBJ databases">
        <authorList>
            <person name="Jaros S."/>
            <person name="Januszkiewicz K."/>
            <person name="Wedrychowicz H."/>
        </authorList>
    </citation>
    <scope>NUCLEOTIDE SEQUENCE [LARGE SCALE GENOMIC DNA]</scope>
    <source>
        <strain evidence="3 4">DSM 27406</strain>
    </source>
</reference>
<feature type="signal peptide" evidence="2">
    <location>
        <begin position="1"/>
        <end position="20"/>
    </location>
</feature>
<gene>
    <name evidence="3" type="ORF">SAMN05444266_106180</name>
</gene>